<dbReference type="RefSeq" id="WP_171097049.1">
    <property type="nucleotide sequence ID" value="NZ_CP053084.1"/>
</dbReference>
<feature type="region of interest" description="Disordered" evidence="1">
    <location>
        <begin position="66"/>
        <end position="109"/>
    </location>
</feature>
<evidence type="ECO:0008006" key="5">
    <source>
        <dbReference type="Google" id="ProtNLM"/>
    </source>
</evidence>
<accession>A0ABX6N1R5</accession>
<keyword evidence="2" id="KW-0732">Signal</keyword>
<evidence type="ECO:0000313" key="4">
    <source>
        <dbReference type="Proteomes" id="UP000501130"/>
    </source>
</evidence>
<protein>
    <recommendedName>
        <fullName evidence="5">DUF4148 domain-containing protein</fullName>
    </recommendedName>
</protein>
<feature type="signal peptide" evidence="2">
    <location>
        <begin position="1"/>
        <end position="24"/>
    </location>
</feature>
<evidence type="ECO:0000256" key="2">
    <source>
        <dbReference type="SAM" id="SignalP"/>
    </source>
</evidence>
<feature type="compositionally biased region" description="Basic and acidic residues" evidence="1">
    <location>
        <begin position="100"/>
        <end position="109"/>
    </location>
</feature>
<evidence type="ECO:0000256" key="1">
    <source>
        <dbReference type="SAM" id="MobiDB-lite"/>
    </source>
</evidence>
<evidence type="ECO:0000313" key="3">
    <source>
        <dbReference type="EMBL" id="QJR28315.1"/>
    </source>
</evidence>
<feature type="chain" id="PRO_5046877256" description="DUF4148 domain-containing protein" evidence="2">
    <location>
        <begin position="25"/>
        <end position="109"/>
    </location>
</feature>
<dbReference type="EMBL" id="CP053084">
    <property type="protein sequence ID" value="QJR28315.1"/>
    <property type="molecule type" value="Genomic_DNA"/>
</dbReference>
<dbReference type="Proteomes" id="UP000501130">
    <property type="component" value="Chromosome"/>
</dbReference>
<organism evidence="3 4">
    <name type="scientific">Limnobacter profundi</name>
    <dbReference type="NCBI Taxonomy" id="2732163"/>
    <lineage>
        <taxon>Bacteria</taxon>
        <taxon>Pseudomonadati</taxon>
        <taxon>Pseudomonadota</taxon>
        <taxon>Betaproteobacteria</taxon>
        <taxon>Burkholderiales</taxon>
        <taxon>Burkholderiaceae</taxon>
        <taxon>Limnobacter</taxon>
    </lineage>
</organism>
<sequence>MKNIKIAAVLITTFAIAAPAVALADAAFHPGKGDAVYEPHLGYKDPAKSASHASKGFRGYRANIIGSEASGDGTTHGDWGNSRSGKSRQEVLRELQSQTLEERRLANSN</sequence>
<keyword evidence="4" id="KW-1185">Reference proteome</keyword>
<proteinExistence type="predicted"/>
<name>A0ABX6N1R5_9BURK</name>
<gene>
    <name evidence="3" type="ORF">HKT17_00650</name>
</gene>
<reference evidence="3 4" key="1">
    <citation type="submission" date="2020-05" db="EMBL/GenBank/DDBJ databases">
        <title>Compete genome of Limnobacter sp. SAORIC-580.</title>
        <authorList>
            <person name="Song J."/>
            <person name="Cho J.-C."/>
        </authorList>
    </citation>
    <scope>NUCLEOTIDE SEQUENCE [LARGE SCALE GENOMIC DNA]</scope>
    <source>
        <strain evidence="3 4">SAORIC-580</strain>
    </source>
</reference>